<dbReference type="RefSeq" id="WP_200341204.1">
    <property type="nucleotide sequence ID" value="NZ_NRRL01000032.1"/>
</dbReference>
<evidence type="ECO:0000256" key="3">
    <source>
        <dbReference type="ARBA" id="ARBA00023002"/>
    </source>
</evidence>
<dbReference type="InterPro" id="IPR015889">
    <property type="entry name" value="Intradiol_dOase_core"/>
</dbReference>
<dbReference type="InterPro" id="IPR000627">
    <property type="entry name" value="Intradiol_dOase_C"/>
</dbReference>
<dbReference type="EMBL" id="NRRL01000032">
    <property type="protein sequence ID" value="MBK1668885.1"/>
    <property type="molecule type" value="Genomic_DNA"/>
</dbReference>
<feature type="domain" description="Intradiol ring-cleavage dioxygenases" evidence="4">
    <location>
        <begin position="44"/>
        <end position="192"/>
    </location>
</feature>
<dbReference type="Pfam" id="PF00775">
    <property type="entry name" value="Dioxygenase_C"/>
    <property type="match status" value="1"/>
</dbReference>
<dbReference type="NCBIfam" id="TIGR02423">
    <property type="entry name" value="protocat_alph"/>
    <property type="match status" value="1"/>
</dbReference>
<keyword evidence="3" id="KW-0560">Oxidoreductase</keyword>
<organism evidence="5 6">
    <name type="scientific">Rhodovibrio sodomensis</name>
    <dbReference type="NCBI Taxonomy" id="1088"/>
    <lineage>
        <taxon>Bacteria</taxon>
        <taxon>Pseudomonadati</taxon>
        <taxon>Pseudomonadota</taxon>
        <taxon>Alphaproteobacteria</taxon>
        <taxon>Rhodospirillales</taxon>
        <taxon>Rhodovibrionaceae</taxon>
        <taxon>Rhodovibrio</taxon>
    </lineage>
</organism>
<evidence type="ECO:0000313" key="5">
    <source>
        <dbReference type="EMBL" id="MBK1668885.1"/>
    </source>
</evidence>
<evidence type="ECO:0000313" key="6">
    <source>
        <dbReference type="Proteomes" id="UP001296873"/>
    </source>
</evidence>
<dbReference type="InterPro" id="IPR050770">
    <property type="entry name" value="Intradiol_RC_Dioxygenase"/>
</dbReference>
<dbReference type="InterPro" id="IPR012786">
    <property type="entry name" value="Protocat_dOase_a"/>
</dbReference>
<gene>
    <name evidence="5" type="primary">pcaG</name>
    <name evidence="5" type="ORF">CKO28_12675</name>
</gene>
<proteinExistence type="inferred from homology"/>
<comment type="caution">
    <text evidence="5">The sequence shown here is derived from an EMBL/GenBank/DDBJ whole genome shotgun (WGS) entry which is preliminary data.</text>
</comment>
<evidence type="ECO:0000256" key="2">
    <source>
        <dbReference type="ARBA" id="ARBA00022964"/>
    </source>
</evidence>
<dbReference type="SUPFAM" id="SSF49482">
    <property type="entry name" value="Aromatic compound dioxygenase"/>
    <property type="match status" value="1"/>
</dbReference>
<name>A0ABS1DHM4_9PROT</name>
<evidence type="ECO:0000259" key="4">
    <source>
        <dbReference type="Pfam" id="PF00775"/>
    </source>
</evidence>
<dbReference type="Proteomes" id="UP001296873">
    <property type="component" value="Unassembled WGS sequence"/>
</dbReference>
<keyword evidence="6" id="KW-1185">Reference proteome</keyword>
<dbReference type="Gene3D" id="2.60.130.10">
    <property type="entry name" value="Aromatic compound dioxygenase"/>
    <property type="match status" value="1"/>
</dbReference>
<dbReference type="PANTHER" id="PTHR33711">
    <property type="entry name" value="DIOXYGENASE, PUTATIVE (AFU_ORTHOLOGUE AFUA_2G02910)-RELATED"/>
    <property type="match status" value="1"/>
</dbReference>
<comment type="similarity">
    <text evidence="1">Belongs to the intradiol ring-cleavage dioxygenase family.</text>
</comment>
<protein>
    <submittedName>
        <fullName evidence="5">Protocatechuate 3,4-dioxygenase subunit alpha</fullName>
    </submittedName>
</protein>
<sequence>MADGGFPGQTPSQTVGPFFAYGLVPGQYGYPLPDPVGADLTGSDVAGPRIWLTGRVLDADGAPVDDALVEIWQADADGRLPTRAGLGGGNRPGFRGFGRCGTGTDPESRFVFRTVKPGAVAAGAAPHVSLVVFARGLLNHLFTRVYFADEAAANAADPVLAQVPADRRETLTAERQETPDGAVYRHDIRLQGPGETVFFDL</sequence>
<keyword evidence="2" id="KW-0223">Dioxygenase</keyword>
<accession>A0ABS1DHM4</accession>
<evidence type="ECO:0000256" key="1">
    <source>
        <dbReference type="ARBA" id="ARBA00007825"/>
    </source>
</evidence>
<reference evidence="5 6" key="1">
    <citation type="journal article" date="2020" name="Microorganisms">
        <title>Osmotic Adaptation and Compatible Solute Biosynthesis of Phototrophic Bacteria as Revealed from Genome Analyses.</title>
        <authorList>
            <person name="Imhoff J.F."/>
            <person name="Rahn T."/>
            <person name="Kunzel S."/>
            <person name="Keller A."/>
            <person name="Neulinger S.C."/>
        </authorList>
    </citation>
    <scope>NUCLEOTIDE SEQUENCE [LARGE SCALE GENOMIC DNA]</scope>
    <source>
        <strain evidence="5 6">DSM 9895</strain>
    </source>
</reference>
<dbReference type="PANTHER" id="PTHR33711:SF9">
    <property type="entry name" value="PROTOCATECHUATE 3,4-DIOXYGENASE ALPHA CHAIN"/>
    <property type="match status" value="1"/>
</dbReference>